<keyword evidence="2" id="KW-0472">Membrane</keyword>
<organism evidence="4 5">
    <name type="scientific">Vibrio xiamenensis</name>
    <dbReference type="NCBI Taxonomy" id="861298"/>
    <lineage>
        <taxon>Bacteria</taxon>
        <taxon>Pseudomonadati</taxon>
        <taxon>Pseudomonadota</taxon>
        <taxon>Gammaproteobacteria</taxon>
        <taxon>Vibrionales</taxon>
        <taxon>Vibrionaceae</taxon>
        <taxon>Vibrio</taxon>
    </lineage>
</organism>
<name>A0A1G8DT38_9VIBR</name>
<feature type="compositionally biased region" description="Basic and acidic residues" evidence="1">
    <location>
        <begin position="1"/>
        <end position="11"/>
    </location>
</feature>
<keyword evidence="2" id="KW-1133">Transmembrane helix</keyword>
<feature type="domain" description="ImpA N-terminal" evidence="3">
    <location>
        <begin position="9"/>
        <end position="119"/>
    </location>
</feature>
<reference evidence="4 5" key="1">
    <citation type="submission" date="2016-10" db="EMBL/GenBank/DDBJ databases">
        <authorList>
            <person name="de Groot N.N."/>
        </authorList>
    </citation>
    <scope>NUCLEOTIDE SEQUENCE [LARGE SCALE GENOMIC DNA]</scope>
    <source>
        <strain evidence="4 5">CGMCC 1.10228</strain>
    </source>
</reference>
<dbReference type="OrthoDB" id="5856140at2"/>
<dbReference type="Pfam" id="PF06812">
    <property type="entry name" value="ImpA_N"/>
    <property type="match status" value="1"/>
</dbReference>
<dbReference type="EMBL" id="FNDD01000021">
    <property type="protein sequence ID" value="SDH60876.1"/>
    <property type="molecule type" value="Genomic_DNA"/>
</dbReference>
<feature type="compositionally biased region" description="Low complexity" evidence="1">
    <location>
        <begin position="12"/>
        <end position="24"/>
    </location>
</feature>
<dbReference type="RefSeq" id="WP_093276331.1">
    <property type="nucleotide sequence ID" value="NZ_FNDD01000021.1"/>
</dbReference>
<dbReference type="Proteomes" id="UP000198854">
    <property type="component" value="Unassembled WGS sequence"/>
</dbReference>
<evidence type="ECO:0000256" key="1">
    <source>
        <dbReference type="SAM" id="MobiDB-lite"/>
    </source>
</evidence>
<keyword evidence="5" id="KW-1185">Reference proteome</keyword>
<keyword evidence="2" id="KW-0812">Transmembrane</keyword>
<accession>A0A1G8DT38</accession>
<dbReference type="PANTHER" id="PTHR37024:SF5">
    <property type="entry name" value="IMPA N-TERMINAL DOMAIN-CONTAINING PROTEIN"/>
    <property type="match status" value="1"/>
</dbReference>
<protein>
    <submittedName>
        <fullName evidence="4">Type VI secretion system protein VasL</fullName>
    </submittedName>
</protein>
<dbReference type="STRING" id="861298.SAMN04488136_12156"/>
<feature type="transmembrane region" description="Helical" evidence="2">
    <location>
        <begin position="222"/>
        <end position="243"/>
    </location>
</feature>
<proteinExistence type="predicted"/>
<evidence type="ECO:0000313" key="4">
    <source>
        <dbReference type="EMBL" id="SDH60876.1"/>
    </source>
</evidence>
<evidence type="ECO:0000313" key="5">
    <source>
        <dbReference type="Proteomes" id="UP000198854"/>
    </source>
</evidence>
<dbReference type="InterPro" id="IPR010657">
    <property type="entry name" value="ImpA_N"/>
</dbReference>
<gene>
    <name evidence="4" type="ORF">SAMN04488136_12156</name>
</gene>
<sequence length="425" mass="48170">MFFSDFARRPISDNSPSGNNPNNLDDFDEIKRQINNLSKVTGQVSWKKVQSLSKNILISDSKDFRCSCYYTVAATHNEGLKGLVEGLNSLLDLCVVYWYSAYPDLSKPTARIGAIDWLIEHAEKRLKHIKVSKEELPLIEAGHRICLNLEEELRLHFGIKAPSFGGIRRMFMQWIESFKEQAAEAERKAQKAAIKVEVMKPATPAPTAPPAPVKPEANNRSALFTISAMVIAVFAITSSYFVFKNYQLSSLKQQVEMGSVSQLKSLTAKLPIEYRDAKDALKMPLLTRLDALMNNWPLEPSMVSQMDDLGEVVRQVTALYPDSSSAKQLNQNYLDQRSAIEQEYQAIHRRFTNARTVFANVIAASQDQQAKQAYEYSNTLFPLLGRIEYAEKARTEQELDKSLKLLNVYLYKINQIRNSLSNTNQ</sequence>
<feature type="region of interest" description="Disordered" evidence="1">
    <location>
        <begin position="1"/>
        <end position="25"/>
    </location>
</feature>
<evidence type="ECO:0000256" key="2">
    <source>
        <dbReference type="SAM" id="Phobius"/>
    </source>
</evidence>
<dbReference type="AlphaFoldDB" id="A0A1G8DT38"/>
<evidence type="ECO:0000259" key="3">
    <source>
        <dbReference type="Pfam" id="PF06812"/>
    </source>
</evidence>
<dbReference type="PANTHER" id="PTHR37024">
    <property type="entry name" value="TYPE VI SECRETION SYSTEM DUF2094 AND IMPA-RELATED DOMAIN PROTEIN"/>
    <property type="match status" value="1"/>
</dbReference>